<dbReference type="OrthoDB" id="9783791at2"/>
<dbReference type="PANTHER" id="PTHR43179">
    <property type="entry name" value="RHAMNOSYLTRANSFERASE WBBL"/>
    <property type="match status" value="1"/>
</dbReference>
<dbReference type="GO" id="GO:0016740">
    <property type="term" value="F:transferase activity"/>
    <property type="evidence" value="ECO:0007669"/>
    <property type="project" value="UniProtKB-KW"/>
</dbReference>
<keyword evidence="1" id="KW-0808">Transferase</keyword>
<evidence type="ECO:0000313" key="1">
    <source>
        <dbReference type="EMBL" id="SHK01817.1"/>
    </source>
</evidence>
<reference evidence="1 2" key="1">
    <citation type="submission" date="2016-11" db="EMBL/GenBank/DDBJ databases">
        <authorList>
            <person name="Jaros S."/>
            <person name="Januszkiewicz K."/>
            <person name="Wedrychowicz H."/>
        </authorList>
    </citation>
    <scope>NUCLEOTIDE SEQUENCE [LARGE SCALE GENOMIC DNA]</scope>
    <source>
        <strain evidence="1 2">DSM 14916</strain>
    </source>
</reference>
<dbReference type="Gene3D" id="3.90.550.10">
    <property type="entry name" value="Spore Coat Polysaccharide Biosynthesis Protein SpsA, Chain A"/>
    <property type="match status" value="1"/>
</dbReference>
<proteinExistence type="predicted"/>
<organism evidence="1 2">
    <name type="scientific">Muricoccus roseus</name>
    <dbReference type="NCBI Taxonomy" id="198092"/>
    <lineage>
        <taxon>Bacteria</taxon>
        <taxon>Pseudomonadati</taxon>
        <taxon>Pseudomonadota</taxon>
        <taxon>Alphaproteobacteria</taxon>
        <taxon>Acetobacterales</taxon>
        <taxon>Roseomonadaceae</taxon>
        <taxon>Muricoccus</taxon>
    </lineage>
</organism>
<protein>
    <submittedName>
        <fullName evidence="1">Glycosyltransferase, GT2 family</fullName>
    </submittedName>
</protein>
<dbReference type="InterPro" id="IPR029044">
    <property type="entry name" value="Nucleotide-diphossugar_trans"/>
</dbReference>
<name>A0A1M6P1E2_9PROT</name>
<accession>A0A1M6P1E2</accession>
<sequence>MSRRPVLLSTEPVHAQARNGWAQITLDLTGEESSAILFVTLHDGAGHSLSGNLYLHEAAKSGGAGGMRQKLVCFIPGAATELRLHAVGHAASALGKPRLTMRRLTRALASAKLLLKAPRGTLSGLLRHASLRPGLLRRQIRQMLATTAYEARIPRQDYATWITLFDQWDGETFPSSAAQPSIAYLVLARDPSSEALAATLRSLATQRGGVAHKVIDPASDRVFAEAMEGLDTDYVGILSAGEVLPSHATLLAADQLHRLGEPEVAIADDDEISPGGERHSPHFKPMPNHALMLSGTLARGLWLVRRSTFLRHAVAGAESAEELRTLVWLARYEDKPDPFSQRIPFVLSHRRPDTETASLEGLSRVVEQHLAKGGPAIAPEPNWPVTFNLRDRRAEERITVVIPSTLRQPHSLSCVRAVLEGTDHPGLDLHVVVMQPSELDAKQRGAAEELRRYPNAHVTWLEAARFNFSAANNHVAARTSSDHILLLNDDVSPIRADWLRWMAAFLRDPRVGVVGARLLYPDGRVQHGGVIMGLAGLCDHAHRYLPGSDPGYMHRAVLAQQLSAVTAACMLVRRSLYEQVGGLDESYPSAFNDVDFALRIGETGHSIVYVPQAELHHHELQTYGSHYAGDRQPFQEEEIRRMRQRWSKVCAADPFHNPNLGLTNGFEWRLAFPPRVGAEYG</sequence>
<dbReference type="AlphaFoldDB" id="A0A1M6P1E2"/>
<dbReference type="PANTHER" id="PTHR43179:SF7">
    <property type="entry name" value="RHAMNOSYLTRANSFERASE WBBL"/>
    <property type="match status" value="1"/>
</dbReference>
<dbReference type="EMBL" id="FQZF01000028">
    <property type="protein sequence ID" value="SHK01817.1"/>
    <property type="molecule type" value="Genomic_DNA"/>
</dbReference>
<dbReference type="RefSeq" id="WP_073137974.1">
    <property type="nucleotide sequence ID" value="NZ_FQZF01000028.1"/>
</dbReference>
<dbReference type="Proteomes" id="UP000184387">
    <property type="component" value="Unassembled WGS sequence"/>
</dbReference>
<gene>
    <name evidence="1" type="ORF">SAMN02745194_03981</name>
</gene>
<dbReference type="Pfam" id="PF13641">
    <property type="entry name" value="Glyco_tranf_2_3"/>
    <property type="match status" value="1"/>
</dbReference>
<dbReference type="STRING" id="198092.SAMN02745194_03981"/>
<dbReference type="SUPFAM" id="SSF53448">
    <property type="entry name" value="Nucleotide-diphospho-sugar transferases"/>
    <property type="match status" value="1"/>
</dbReference>
<keyword evidence="2" id="KW-1185">Reference proteome</keyword>
<evidence type="ECO:0000313" key="2">
    <source>
        <dbReference type="Proteomes" id="UP000184387"/>
    </source>
</evidence>